<dbReference type="GO" id="GO:0032259">
    <property type="term" value="P:methylation"/>
    <property type="evidence" value="ECO:0007669"/>
    <property type="project" value="UniProtKB-KW"/>
</dbReference>
<feature type="domain" description="Methyltransferase" evidence="4">
    <location>
        <begin position="42"/>
        <end position="136"/>
    </location>
</feature>
<protein>
    <submittedName>
        <fullName evidence="5">Class I SAM-dependent methyltransferase</fullName>
    </submittedName>
</protein>
<evidence type="ECO:0000313" key="6">
    <source>
        <dbReference type="Proteomes" id="UP000317496"/>
    </source>
</evidence>
<name>A0A516GXS6_9PROT</name>
<dbReference type="RefSeq" id="WP_144067121.1">
    <property type="nucleotide sequence ID" value="NZ_CP041636.1"/>
</dbReference>
<reference evidence="5 6" key="1">
    <citation type="submission" date="2019-07" db="EMBL/GenBank/DDBJ databases">
        <title>Genome sequencing for Ferrovibrio sp. K5.</title>
        <authorList>
            <person name="Park S.-J."/>
        </authorList>
    </citation>
    <scope>NUCLEOTIDE SEQUENCE [LARGE SCALE GENOMIC DNA]</scope>
    <source>
        <strain evidence="5 6">K5</strain>
    </source>
</reference>
<dbReference type="Pfam" id="PF13649">
    <property type="entry name" value="Methyltransf_25"/>
    <property type="match status" value="1"/>
</dbReference>
<dbReference type="CDD" id="cd02440">
    <property type="entry name" value="AdoMet_MTases"/>
    <property type="match status" value="1"/>
</dbReference>
<evidence type="ECO:0000313" key="5">
    <source>
        <dbReference type="EMBL" id="QDO96140.1"/>
    </source>
</evidence>
<proteinExistence type="predicted"/>
<keyword evidence="6" id="KW-1185">Reference proteome</keyword>
<dbReference type="EMBL" id="CP041636">
    <property type="protein sequence ID" value="QDO96140.1"/>
    <property type="molecule type" value="Genomic_DNA"/>
</dbReference>
<evidence type="ECO:0000259" key="4">
    <source>
        <dbReference type="Pfam" id="PF13649"/>
    </source>
</evidence>
<dbReference type="InterPro" id="IPR029063">
    <property type="entry name" value="SAM-dependent_MTases_sf"/>
</dbReference>
<dbReference type="Proteomes" id="UP000317496">
    <property type="component" value="Chromosome"/>
</dbReference>
<sequence length="197" mass="21283">MRDSTAGYASIADQLVVQYESITFEEVHGQILHLLPAAGRALDIGAGTGRDAAALARRGFRVTAAEPTAEMAAHGQRLHAGLDITWIDDALPQLPQLAARGESYDLIMLTAVWMHLDATERGAAMQAVAPLLANDGRLAMTLRHGPVPPGRRMFEVSAEDVIAAAQPYGIELLYHGTRGDMLSRDTVHWDVLVLTRP</sequence>
<dbReference type="PANTHER" id="PTHR43464">
    <property type="entry name" value="METHYLTRANSFERASE"/>
    <property type="match status" value="1"/>
</dbReference>
<dbReference type="InterPro" id="IPR041698">
    <property type="entry name" value="Methyltransf_25"/>
</dbReference>
<dbReference type="PANTHER" id="PTHR43464:SF19">
    <property type="entry name" value="UBIQUINONE BIOSYNTHESIS O-METHYLTRANSFERASE, MITOCHONDRIAL"/>
    <property type="match status" value="1"/>
</dbReference>
<evidence type="ECO:0000256" key="3">
    <source>
        <dbReference type="ARBA" id="ARBA00022691"/>
    </source>
</evidence>
<dbReference type="SUPFAM" id="SSF53335">
    <property type="entry name" value="S-adenosyl-L-methionine-dependent methyltransferases"/>
    <property type="match status" value="1"/>
</dbReference>
<dbReference type="KEGG" id="fer:FNB15_02080"/>
<accession>A0A516GXS6</accession>
<keyword evidence="1 5" id="KW-0489">Methyltransferase</keyword>
<evidence type="ECO:0000256" key="2">
    <source>
        <dbReference type="ARBA" id="ARBA00022679"/>
    </source>
</evidence>
<dbReference type="GO" id="GO:0008168">
    <property type="term" value="F:methyltransferase activity"/>
    <property type="evidence" value="ECO:0007669"/>
    <property type="project" value="UniProtKB-KW"/>
</dbReference>
<gene>
    <name evidence="5" type="ORF">FNB15_02080</name>
</gene>
<keyword evidence="3" id="KW-0949">S-adenosyl-L-methionine</keyword>
<dbReference type="AlphaFoldDB" id="A0A516GXS6"/>
<dbReference type="Gene3D" id="3.40.50.150">
    <property type="entry name" value="Vaccinia Virus protein VP39"/>
    <property type="match status" value="1"/>
</dbReference>
<dbReference type="OrthoDB" id="7348755at2"/>
<evidence type="ECO:0000256" key="1">
    <source>
        <dbReference type="ARBA" id="ARBA00022603"/>
    </source>
</evidence>
<keyword evidence="2 5" id="KW-0808">Transferase</keyword>
<organism evidence="5 6">
    <name type="scientific">Ferrovibrio terrae</name>
    <dbReference type="NCBI Taxonomy" id="2594003"/>
    <lineage>
        <taxon>Bacteria</taxon>
        <taxon>Pseudomonadati</taxon>
        <taxon>Pseudomonadota</taxon>
        <taxon>Alphaproteobacteria</taxon>
        <taxon>Rhodospirillales</taxon>
        <taxon>Rhodospirillaceae</taxon>
        <taxon>Ferrovibrio</taxon>
    </lineage>
</organism>